<feature type="domain" description="GYF" evidence="3">
    <location>
        <begin position="362"/>
        <end position="412"/>
    </location>
</feature>
<feature type="region of interest" description="Disordered" evidence="2">
    <location>
        <begin position="21"/>
        <end position="81"/>
    </location>
</feature>
<dbReference type="SUPFAM" id="SSF55277">
    <property type="entry name" value="GYF domain"/>
    <property type="match status" value="1"/>
</dbReference>
<dbReference type="PANTHER" id="PTHR13138:SF3">
    <property type="entry name" value="CD2 ANTIGEN CYTOPLASMIC TAIL-BINDING PROTEIN 2"/>
    <property type="match status" value="1"/>
</dbReference>
<dbReference type="Pfam" id="PF02213">
    <property type="entry name" value="GYF"/>
    <property type="match status" value="1"/>
</dbReference>
<evidence type="ECO:0000256" key="2">
    <source>
        <dbReference type="SAM" id="MobiDB-lite"/>
    </source>
</evidence>
<evidence type="ECO:0000256" key="1">
    <source>
        <dbReference type="SAM" id="Coils"/>
    </source>
</evidence>
<dbReference type="Proteomes" id="UP000019384">
    <property type="component" value="Unassembled WGS sequence"/>
</dbReference>
<feature type="compositionally biased region" description="Basic and acidic residues" evidence="2">
    <location>
        <begin position="216"/>
        <end position="235"/>
    </location>
</feature>
<dbReference type="STRING" id="1382522.W6ML67"/>
<dbReference type="InterPro" id="IPR035445">
    <property type="entry name" value="GYF-like_dom_sf"/>
</dbReference>
<feature type="coiled-coil region" evidence="1">
    <location>
        <begin position="258"/>
        <end position="285"/>
    </location>
</feature>
<keyword evidence="1" id="KW-0175">Coiled coil</keyword>
<reference evidence="4" key="1">
    <citation type="submission" date="2013-12" db="EMBL/GenBank/DDBJ databases">
        <authorList>
            <person name="Genoscope - CEA"/>
        </authorList>
    </citation>
    <scope>NUCLEOTIDE SEQUENCE</scope>
    <source>
        <strain evidence="4">CBS 1993</strain>
    </source>
</reference>
<dbReference type="PANTHER" id="PTHR13138">
    <property type="entry name" value="PROTEIN LIN1"/>
    <property type="match status" value="1"/>
</dbReference>
<dbReference type="InterPro" id="IPR039905">
    <property type="entry name" value="CD2BP2/Lin1"/>
</dbReference>
<gene>
    <name evidence="4" type="ORF">KUCA_T00002817001</name>
</gene>
<evidence type="ECO:0000313" key="4">
    <source>
        <dbReference type="EMBL" id="CDK26843.1"/>
    </source>
</evidence>
<dbReference type="GO" id="GO:0005682">
    <property type="term" value="C:U5 snRNP"/>
    <property type="evidence" value="ECO:0007669"/>
    <property type="project" value="InterPro"/>
</dbReference>
<dbReference type="Gene3D" id="3.30.1490.40">
    <property type="match status" value="1"/>
</dbReference>
<proteinExistence type="predicted"/>
<keyword evidence="5" id="KW-1185">Reference proteome</keyword>
<feature type="region of interest" description="Disordered" evidence="2">
    <location>
        <begin position="129"/>
        <end position="235"/>
    </location>
</feature>
<dbReference type="SMART" id="SM00444">
    <property type="entry name" value="GYF"/>
    <property type="match status" value="1"/>
</dbReference>
<dbReference type="GeneID" id="34520228"/>
<reference evidence="4" key="2">
    <citation type="submission" date="2014-02" db="EMBL/GenBank/DDBJ databases">
        <title>Complete DNA sequence of /Kuraishia capsulata/ illustrates novel genomic features among budding yeasts (/Saccharomycotina/).</title>
        <authorList>
            <person name="Morales L."/>
            <person name="Noel B."/>
            <person name="Porcel B."/>
            <person name="Marcet-Houben M."/>
            <person name="Hullo M-F."/>
            <person name="Sacerdot C."/>
            <person name="Tekaia F."/>
            <person name="Leh-Louis V."/>
            <person name="Despons L."/>
            <person name="Khanna V."/>
            <person name="Aury J-M."/>
            <person name="Barbe V."/>
            <person name="Couloux A."/>
            <person name="Labadie K."/>
            <person name="Pelletier E."/>
            <person name="Souciet J-L."/>
            <person name="Boekhout T."/>
            <person name="Gabaldon T."/>
            <person name="Wincker P."/>
            <person name="Dujon B."/>
        </authorList>
    </citation>
    <scope>NUCLEOTIDE SEQUENCE</scope>
    <source>
        <strain evidence="4">CBS 1993</strain>
    </source>
</reference>
<dbReference type="EMBL" id="HG793127">
    <property type="protein sequence ID" value="CDK26843.1"/>
    <property type="molecule type" value="Genomic_DNA"/>
</dbReference>
<organism evidence="4 5">
    <name type="scientific">Kuraishia capsulata CBS 1993</name>
    <dbReference type="NCBI Taxonomy" id="1382522"/>
    <lineage>
        <taxon>Eukaryota</taxon>
        <taxon>Fungi</taxon>
        <taxon>Dikarya</taxon>
        <taxon>Ascomycota</taxon>
        <taxon>Saccharomycotina</taxon>
        <taxon>Pichiomycetes</taxon>
        <taxon>Pichiales</taxon>
        <taxon>Pichiaceae</taxon>
        <taxon>Kuraishia</taxon>
    </lineage>
</organism>
<name>W6ML67_9ASCO</name>
<dbReference type="InterPro" id="IPR003169">
    <property type="entry name" value="GYF"/>
</dbReference>
<feature type="compositionally biased region" description="Acidic residues" evidence="2">
    <location>
        <begin position="181"/>
        <end position="196"/>
    </location>
</feature>
<evidence type="ECO:0000313" key="5">
    <source>
        <dbReference type="Proteomes" id="UP000019384"/>
    </source>
</evidence>
<sequence length="417" mass="48151">MTSKERILTEDQLLLQDINTRNSRVRMQGYDSDSLVEDSSDEEANSGDEKTERTGEKADDNDDMFASDTETKQTRKPNTLDLDEFEKNLGEDVEVELANLKGGLGDAANTSESEDDTIDKSAMYAYFNNPEEEVRDVDRAKIKRSRGPKIEKFNLQKEAKEGVFDESGNFIRNKRNSDKEGNDDDDDDDDDDDEEEALKNSKDSWLQGLDKASIAKAREAETHRKEEREKKLKSERDAMLSMDLKDVFAGLIELLQPAESIMEALQRLQGSRKVLQKKNKKQKVKSNQEEQLIKIKIQTITDNSEFLTKKAYRNVHGLTREELMRMYSRAAGKPYENGKKRGYDESFDQDEEEDDHPDEAHPRIWEYKWQDNEEVYGPFTTEEMAYWSESYFVDQNVIARKVGDNGQFVDISLISFK</sequence>
<accession>W6ML67</accession>
<feature type="compositionally biased region" description="Basic and acidic residues" evidence="2">
    <location>
        <begin position="47"/>
        <end position="58"/>
    </location>
</feature>
<dbReference type="PROSITE" id="PS50829">
    <property type="entry name" value="GYF"/>
    <property type="match status" value="1"/>
</dbReference>
<feature type="region of interest" description="Disordered" evidence="2">
    <location>
        <begin position="334"/>
        <end position="362"/>
    </location>
</feature>
<dbReference type="AlphaFoldDB" id="W6ML67"/>
<evidence type="ECO:0000259" key="3">
    <source>
        <dbReference type="PROSITE" id="PS50829"/>
    </source>
</evidence>
<feature type="compositionally biased region" description="Acidic residues" evidence="2">
    <location>
        <begin position="345"/>
        <end position="357"/>
    </location>
</feature>
<dbReference type="RefSeq" id="XP_022458840.1">
    <property type="nucleotide sequence ID" value="XM_022603101.1"/>
</dbReference>
<dbReference type="OrthoDB" id="331341at2759"/>
<feature type="compositionally biased region" description="Basic and acidic residues" evidence="2">
    <location>
        <begin position="148"/>
        <end position="163"/>
    </location>
</feature>
<protein>
    <recommendedName>
        <fullName evidence="3">GYF domain-containing protein</fullName>
    </recommendedName>
</protein>
<dbReference type="HOGENOM" id="CLU_024456_0_0_1"/>
<feature type="compositionally biased region" description="Acidic residues" evidence="2">
    <location>
        <begin position="34"/>
        <end position="46"/>
    </location>
</feature>